<feature type="transmembrane region" description="Helical" evidence="1">
    <location>
        <begin position="114"/>
        <end position="137"/>
    </location>
</feature>
<proteinExistence type="predicted"/>
<dbReference type="RefSeq" id="WP_186505331.1">
    <property type="nucleotide sequence ID" value="NZ_JACNEP010000002.1"/>
</dbReference>
<dbReference type="EMBL" id="JACNEP010000002">
    <property type="protein sequence ID" value="MBC3764858.1"/>
    <property type="molecule type" value="Genomic_DNA"/>
</dbReference>
<accession>A0A8J6M0J5</accession>
<evidence type="ECO:0000256" key="1">
    <source>
        <dbReference type="SAM" id="Phobius"/>
    </source>
</evidence>
<name>A0A8J6M0J5_9ALTE</name>
<comment type="caution">
    <text evidence="2">The sequence shown here is derived from an EMBL/GenBank/DDBJ whole genome shotgun (WGS) entry which is preliminary data.</text>
</comment>
<reference evidence="2" key="1">
    <citation type="journal article" date="2018" name="Int. J. Syst. Evol. Microbiol.">
        <title>Neptunicella marina gen. nov., sp. nov., isolated from surface seawater.</title>
        <authorList>
            <person name="Liu X."/>
            <person name="Lai Q."/>
            <person name="Du Y."/>
            <person name="Zhang X."/>
            <person name="Liu Z."/>
            <person name="Sun F."/>
            <person name="Shao Z."/>
        </authorList>
    </citation>
    <scope>NUCLEOTIDE SEQUENCE</scope>
    <source>
        <strain evidence="2">S27-2</strain>
    </source>
</reference>
<feature type="transmembrane region" description="Helical" evidence="1">
    <location>
        <begin position="74"/>
        <end position="94"/>
    </location>
</feature>
<keyword evidence="3" id="KW-1185">Reference proteome</keyword>
<keyword evidence="1" id="KW-0472">Membrane</keyword>
<dbReference type="Pfam" id="PF11188">
    <property type="entry name" value="DUF2975"/>
    <property type="match status" value="1"/>
</dbReference>
<gene>
    <name evidence="2" type="ORF">H8B19_03150</name>
</gene>
<keyword evidence="1" id="KW-1133">Transmembrane helix</keyword>
<organism evidence="2 3">
    <name type="scientific">Neptunicella marina</name>
    <dbReference type="NCBI Taxonomy" id="2125989"/>
    <lineage>
        <taxon>Bacteria</taxon>
        <taxon>Pseudomonadati</taxon>
        <taxon>Pseudomonadota</taxon>
        <taxon>Gammaproteobacteria</taxon>
        <taxon>Alteromonadales</taxon>
        <taxon>Alteromonadaceae</taxon>
        <taxon>Neptunicella</taxon>
    </lineage>
</organism>
<protein>
    <submittedName>
        <fullName evidence="2">DUF2975 domain-containing protein</fullName>
    </submittedName>
</protein>
<feature type="transmembrane region" description="Helical" evidence="1">
    <location>
        <begin position="157"/>
        <end position="174"/>
    </location>
</feature>
<keyword evidence="1" id="KW-0812">Transmembrane</keyword>
<dbReference type="AlphaFoldDB" id="A0A8J6M0J5"/>
<sequence length="187" mass="21187">MQKIQKVSGIIRTLILFLIALRVVFIFSVPVSVYNQSPALSNKTEVNIEYLVDVQSSWKGYATMLDNEQLNSQLILGLPEQLFILVIYCLLWRLFGFYQQGQVFSAEPINQLRIIAGCILLWPVITIIYPILTTLLLRFSGASDSLPIYVSIGTSEITNLITGLIVYVISWIMLEAQKVNEEQELTI</sequence>
<reference evidence="2" key="2">
    <citation type="submission" date="2020-08" db="EMBL/GenBank/DDBJ databases">
        <authorList>
            <person name="Lai Q."/>
        </authorList>
    </citation>
    <scope>NUCLEOTIDE SEQUENCE</scope>
    <source>
        <strain evidence="2">S27-2</strain>
    </source>
</reference>
<evidence type="ECO:0000313" key="2">
    <source>
        <dbReference type="EMBL" id="MBC3764858.1"/>
    </source>
</evidence>
<dbReference type="Proteomes" id="UP000601768">
    <property type="component" value="Unassembled WGS sequence"/>
</dbReference>
<feature type="transmembrane region" description="Helical" evidence="1">
    <location>
        <begin position="12"/>
        <end position="34"/>
    </location>
</feature>
<evidence type="ECO:0000313" key="3">
    <source>
        <dbReference type="Proteomes" id="UP000601768"/>
    </source>
</evidence>
<dbReference type="InterPro" id="IPR021354">
    <property type="entry name" value="DUF2975"/>
</dbReference>